<organism evidence="2 3">
    <name type="scientific">Dromaius novaehollandiae</name>
    <name type="common">Emu</name>
    <dbReference type="NCBI Taxonomy" id="8790"/>
    <lineage>
        <taxon>Eukaryota</taxon>
        <taxon>Metazoa</taxon>
        <taxon>Chordata</taxon>
        <taxon>Craniata</taxon>
        <taxon>Vertebrata</taxon>
        <taxon>Euteleostomi</taxon>
        <taxon>Archelosauria</taxon>
        <taxon>Archosauria</taxon>
        <taxon>Dinosauria</taxon>
        <taxon>Saurischia</taxon>
        <taxon>Theropoda</taxon>
        <taxon>Coelurosauria</taxon>
        <taxon>Aves</taxon>
        <taxon>Palaeognathae</taxon>
        <taxon>Casuariiformes</taxon>
        <taxon>Dromaiidae</taxon>
        <taxon>Dromaius</taxon>
    </lineage>
</organism>
<dbReference type="AlphaFoldDB" id="A0A8C4JM37"/>
<sequence length="334" mass="39898">MGNIQGRVLEPHCSKEEMSLYCFLLTCTHPVHLQNTPVSVFTLVLRNFSSLQEEKRLLECEYERIPKQSEADKKIKQLKENCDELRKEAIHRKAEIHAMKEDILSKEKLISKTKKAVGKLLEKQSNLKDELVQIIAVPVQLGKETEKMNRKKVEVLEDYLNKRALEKEKQHDILIHKQKQKDREMRYLKKMELQLKMAYDSLHQIKSQHKRLKLEAETIPKKNVPLLERRRELQKEIEMKKRSLADQKMISNMDAHMLEECIAEEGRLFQEQEQCRDELSRLARLTWLKLEEKGQKFKDVRKAQIRLQNIIAEIKRKDLEIREHKKRKREVQKQ</sequence>
<reference evidence="2" key="1">
    <citation type="submission" date="2025-05" db="UniProtKB">
        <authorList>
            <consortium name="Ensembl"/>
        </authorList>
    </citation>
    <scope>IDENTIFICATION</scope>
</reference>
<feature type="coiled-coil region" evidence="1">
    <location>
        <begin position="68"/>
        <end position="95"/>
    </location>
</feature>
<name>A0A8C4JM37_DRONO</name>
<protein>
    <recommendedName>
        <fullName evidence="4">CC146 protein</fullName>
    </recommendedName>
</protein>
<dbReference type="Ensembl" id="ENSDNVT00000012146.1">
    <property type="protein sequence ID" value="ENSDNVP00000010099.1"/>
    <property type="gene ID" value="ENSDNVG00000007110.1"/>
</dbReference>
<dbReference type="Ensembl" id="ENSDNVT00000012126.1">
    <property type="protein sequence ID" value="ENSDNVP00000010080.1"/>
    <property type="gene ID" value="ENSDNVG00000007110.1"/>
</dbReference>
<accession>A0A8C4JM37</accession>
<evidence type="ECO:0000313" key="3">
    <source>
        <dbReference type="Proteomes" id="UP000694423"/>
    </source>
</evidence>
<dbReference type="Proteomes" id="UP000694423">
    <property type="component" value="Unplaced"/>
</dbReference>
<feature type="coiled-coil region" evidence="1">
    <location>
        <begin position="300"/>
        <end position="334"/>
    </location>
</feature>
<evidence type="ECO:0000313" key="2">
    <source>
        <dbReference type="Ensembl" id="ENSDNVP00000010099.1"/>
    </source>
</evidence>
<proteinExistence type="predicted"/>
<evidence type="ECO:0008006" key="4">
    <source>
        <dbReference type="Google" id="ProtNLM"/>
    </source>
</evidence>
<evidence type="ECO:0000256" key="1">
    <source>
        <dbReference type="SAM" id="Coils"/>
    </source>
</evidence>
<keyword evidence="3" id="KW-1185">Reference proteome</keyword>
<keyword evidence="1" id="KW-0175">Coiled coil</keyword>